<dbReference type="GO" id="GO:0016787">
    <property type="term" value="F:hydrolase activity"/>
    <property type="evidence" value="ECO:0007669"/>
    <property type="project" value="UniProtKB-KW"/>
</dbReference>
<name>A0ABY6DFT8_9RHOB</name>
<dbReference type="InterPro" id="IPR029058">
    <property type="entry name" value="AB_hydrolase_fold"/>
</dbReference>
<accession>A0ABY6DFT8</accession>
<proteinExistence type="predicted"/>
<dbReference type="RefSeq" id="WP_263049075.1">
    <property type="nucleotide sequence ID" value="NZ_CP106738.1"/>
</dbReference>
<keyword evidence="3" id="KW-1185">Reference proteome</keyword>
<reference evidence="2" key="1">
    <citation type="submission" date="2022-10" db="EMBL/GenBank/DDBJ databases">
        <title>Roseovarius pelagicus sp. nov., isolated from Arctic seawater.</title>
        <authorList>
            <person name="Hong Y.W."/>
            <person name="Hwang C.Y."/>
        </authorList>
    </citation>
    <scope>NUCLEOTIDE SEQUENCE</scope>
    <source>
        <strain evidence="2">HL-MP18</strain>
    </source>
</reference>
<dbReference type="SUPFAM" id="SSF53474">
    <property type="entry name" value="alpha/beta-Hydrolases"/>
    <property type="match status" value="1"/>
</dbReference>
<evidence type="ECO:0000313" key="2">
    <source>
        <dbReference type="EMBL" id="UXX85031.1"/>
    </source>
</evidence>
<dbReference type="Proteomes" id="UP001064087">
    <property type="component" value="Chromosome"/>
</dbReference>
<keyword evidence="2" id="KW-0378">Hydrolase</keyword>
<feature type="domain" description="AB hydrolase-1" evidence="1">
    <location>
        <begin position="16"/>
        <end position="253"/>
    </location>
</feature>
<dbReference type="Gene3D" id="3.40.50.1820">
    <property type="entry name" value="alpha/beta hydrolase"/>
    <property type="match status" value="1"/>
</dbReference>
<evidence type="ECO:0000313" key="3">
    <source>
        <dbReference type="Proteomes" id="UP001064087"/>
    </source>
</evidence>
<protein>
    <submittedName>
        <fullName evidence="2">Alpha/beta hydrolase</fullName>
    </submittedName>
</protein>
<dbReference type="PANTHER" id="PTHR43798">
    <property type="entry name" value="MONOACYLGLYCEROL LIPASE"/>
    <property type="match status" value="1"/>
</dbReference>
<dbReference type="PANTHER" id="PTHR43798:SF6">
    <property type="entry name" value="HYDROLASE, PUTATIVE (AFU_ORTHOLOGUE AFUA_4G13070)-RELATED"/>
    <property type="match status" value="1"/>
</dbReference>
<evidence type="ECO:0000259" key="1">
    <source>
        <dbReference type="Pfam" id="PF12697"/>
    </source>
</evidence>
<sequence>MSDLLHICEIGTGAPVLVLHGARLDHRHMQDALEPTFKACSGWRRIYVDLPGCGRSTGFDHVASQDDVLTELLRVMDATCGTEPCAVIGESRGAYLAEGLAHSHAQRLSGVALIVPGGNSDASRATIPAPVTLRTDGTEIDALDPTLRARAKRLVVRTGPIVAKITQTKVPAAALHDAALEARVCERFEFSFHRDMQHRSFDRPSLIVAGRQDSIAGYCDALEMQDRFPRASFALLDCAGHAPGWERPDLFSALVRDWLNRLATE</sequence>
<dbReference type="EMBL" id="CP106738">
    <property type="protein sequence ID" value="UXX85031.1"/>
    <property type="molecule type" value="Genomic_DNA"/>
</dbReference>
<dbReference type="Pfam" id="PF12697">
    <property type="entry name" value="Abhydrolase_6"/>
    <property type="match status" value="1"/>
</dbReference>
<dbReference type="InterPro" id="IPR050266">
    <property type="entry name" value="AB_hydrolase_sf"/>
</dbReference>
<organism evidence="2 3">
    <name type="scientific">Roseovarius pelagicus</name>
    <dbReference type="NCBI Taxonomy" id="2980108"/>
    <lineage>
        <taxon>Bacteria</taxon>
        <taxon>Pseudomonadati</taxon>
        <taxon>Pseudomonadota</taxon>
        <taxon>Alphaproteobacteria</taxon>
        <taxon>Rhodobacterales</taxon>
        <taxon>Roseobacteraceae</taxon>
        <taxon>Roseovarius</taxon>
    </lineage>
</organism>
<dbReference type="InterPro" id="IPR000073">
    <property type="entry name" value="AB_hydrolase_1"/>
</dbReference>
<gene>
    <name evidence="2" type="ORF">N7U68_10480</name>
</gene>